<feature type="non-terminal residue" evidence="5">
    <location>
        <position position="1"/>
    </location>
</feature>
<proteinExistence type="predicted"/>
<feature type="domain" description="Cytochrome c" evidence="4">
    <location>
        <begin position="1"/>
        <end position="73"/>
    </location>
</feature>
<evidence type="ECO:0000256" key="3">
    <source>
        <dbReference type="ARBA" id="ARBA00023004"/>
    </source>
</evidence>
<evidence type="ECO:0000256" key="2">
    <source>
        <dbReference type="ARBA" id="ARBA00022723"/>
    </source>
</evidence>
<dbReference type="GO" id="GO:0020037">
    <property type="term" value="F:heme binding"/>
    <property type="evidence" value="ECO:0007669"/>
    <property type="project" value="InterPro"/>
</dbReference>
<dbReference type="PANTHER" id="PTHR40394">
    <property type="entry name" value="LIPOPROTEIN-RELATED"/>
    <property type="match status" value="1"/>
</dbReference>
<dbReference type="InterPro" id="IPR036909">
    <property type="entry name" value="Cyt_c-like_dom_sf"/>
</dbReference>
<keyword evidence="2" id="KW-0479">Metal-binding</keyword>
<reference evidence="5" key="1">
    <citation type="submission" date="2018-05" db="EMBL/GenBank/DDBJ databases">
        <authorList>
            <person name="Lanie J.A."/>
            <person name="Ng W.-L."/>
            <person name="Kazmierczak K.M."/>
            <person name="Andrzejewski T.M."/>
            <person name="Davidsen T.M."/>
            <person name="Wayne K.J."/>
            <person name="Tettelin H."/>
            <person name="Glass J.I."/>
            <person name="Rusch D."/>
            <person name="Podicherti R."/>
            <person name="Tsui H.-C.T."/>
            <person name="Winkler M.E."/>
        </authorList>
    </citation>
    <scope>NUCLEOTIDE SEQUENCE</scope>
</reference>
<evidence type="ECO:0000259" key="4">
    <source>
        <dbReference type="Pfam" id="PF13442"/>
    </source>
</evidence>
<dbReference type="Gene3D" id="1.10.760.10">
    <property type="entry name" value="Cytochrome c-like domain"/>
    <property type="match status" value="1"/>
</dbReference>
<sequence>YDIFCAPCHDRTGTGNGMIVKRGLKQPPSYHIDRLREVPIGYFFDVMTNGFGAMYSSAARVPVRDRWAIAAYVRALQFSQDAQFDQLSPEDQRQLP</sequence>
<name>A0A382G337_9ZZZZ</name>
<gene>
    <name evidence="5" type="ORF">METZ01_LOCUS222532</name>
</gene>
<organism evidence="5">
    <name type="scientific">marine metagenome</name>
    <dbReference type="NCBI Taxonomy" id="408172"/>
    <lineage>
        <taxon>unclassified sequences</taxon>
        <taxon>metagenomes</taxon>
        <taxon>ecological metagenomes</taxon>
    </lineage>
</organism>
<keyword evidence="3" id="KW-0408">Iron</keyword>
<keyword evidence="1" id="KW-0349">Heme</keyword>
<dbReference type="EMBL" id="UINC01053313">
    <property type="protein sequence ID" value="SVB69678.1"/>
    <property type="molecule type" value="Genomic_DNA"/>
</dbReference>
<dbReference type="GO" id="GO:0009055">
    <property type="term" value="F:electron transfer activity"/>
    <property type="evidence" value="ECO:0007669"/>
    <property type="project" value="InterPro"/>
</dbReference>
<dbReference type="PANTHER" id="PTHR40394:SF2">
    <property type="entry name" value="QUINOL:CYTOCHROME C OXIDOREDUCTASE MEMBRANE PROTEIN"/>
    <property type="match status" value="1"/>
</dbReference>
<protein>
    <recommendedName>
        <fullName evidence="4">Cytochrome c domain-containing protein</fullName>
    </recommendedName>
</protein>
<evidence type="ECO:0000313" key="5">
    <source>
        <dbReference type="EMBL" id="SVB69678.1"/>
    </source>
</evidence>
<dbReference type="InterPro" id="IPR009056">
    <property type="entry name" value="Cyt_c-like_dom"/>
</dbReference>
<dbReference type="GO" id="GO:0046872">
    <property type="term" value="F:metal ion binding"/>
    <property type="evidence" value="ECO:0007669"/>
    <property type="project" value="UniProtKB-KW"/>
</dbReference>
<dbReference type="AlphaFoldDB" id="A0A382G337"/>
<accession>A0A382G337</accession>
<dbReference type="SUPFAM" id="SSF46626">
    <property type="entry name" value="Cytochrome c"/>
    <property type="match status" value="1"/>
</dbReference>
<dbReference type="Pfam" id="PF13442">
    <property type="entry name" value="Cytochrome_CBB3"/>
    <property type="match status" value="1"/>
</dbReference>
<evidence type="ECO:0000256" key="1">
    <source>
        <dbReference type="ARBA" id="ARBA00022617"/>
    </source>
</evidence>